<dbReference type="AlphaFoldDB" id="A0A2I0AHW0"/>
<sequence>MYERNVYVGLCYAVGAEGMEDSGIGEVASPPVSFCRSGSLPTGERGTALEGYGDCRILLDFTWKVIASMSLLIMLSLIEKCGQQPAMALV</sequence>
<evidence type="ECO:0000313" key="1">
    <source>
        <dbReference type="EMBL" id="PKA55144.1"/>
    </source>
</evidence>
<organism evidence="1 2">
    <name type="scientific">Apostasia shenzhenica</name>
    <dbReference type="NCBI Taxonomy" id="1088818"/>
    <lineage>
        <taxon>Eukaryota</taxon>
        <taxon>Viridiplantae</taxon>
        <taxon>Streptophyta</taxon>
        <taxon>Embryophyta</taxon>
        <taxon>Tracheophyta</taxon>
        <taxon>Spermatophyta</taxon>
        <taxon>Magnoliopsida</taxon>
        <taxon>Liliopsida</taxon>
        <taxon>Asparagales</taxon>
        <taxon>Orchidaceae</taxon>
        <taxon>Apostasioideae</taxon>
        <taxon>Apostasia</taxon>
    </lineage>
</organism>
<keyword evidence="2" id="KW-1185">Reference proteome</keyword>
<dbReference type="Proteomes" id="UP000236161">
    <property type="component" value="Unassembled WGS sequence"/>
</dbReference>
<accession>A0A2I0AHW0</accession>
<reference evidence="1 2" key="1">
    <citation type="journal article" date="2017" name="Nature">
        <title>The Apostasia genome and the evolution of orchids.</title>
        <authorList>
            <person name="Zhang G.Q."/>
            <person name="Liu K.W."/>
            <person name="Li Z."/>
            <person name="Lohaus R."/>
            <person name="Hsiao Y.Y."/>
            <person name="Niu S.C."/>
            <person name="Wang J.Y."/>
            <person name="Lin Y.C."/>
            <person name="Xu Q."/>
            <person name="Chen L.J."/>
            <person name="Yoshida K."/>
            <person name="Fujiwara S."/>
            <person name="Wang Z.W."/>
            <person name="Zhang Y.Q."/>
            <person name="Mitsuda N."/>
            <person name="Wang M."/>
            <person name="Liu G.H."/>
            <person name="Pecoraro L."/>
            <person name="Huang H.X."/>
            <person name="Xiao X.J."/>
            <person name="Lin M."/>
            <person name="Wu X.Y."/>
            <person name="Wu W.L."/>
            <person name="Chen Y.Y."/>
            <person name="Chang S.B."/>
            <person name="Sakamoto S."/>
            <person name="Ohme-Takagi M."/>
            <person name="Yagi M."/>
            <person name="Zeng S.J."/>
            <person name="Shen C.Y."/>
            <person name="Yeh C.M."/>
            <person name="Luo Y.B."/>
            <person name="Tsai W.C."/>
            <person name="Van de Peer Y."/>
            <person name="Liu Z.J."/>
        </authorList>
    </citation>
    <scope>NUCLEOTIDE SEQUENCE [LARGE SCALE GENOMIC DNA]</scope>
    <source>
        <strain evidence="2">cv. Shenzhen</strain>
        <tissue evidence="1">Stem</tissue>
    </source>
</reference>
<gene>
    <name evidence="1" type="ORF">AXF42_Ash003781</name>
</gene>
<protein>
    <submittedName>
        <fullName evidence="1">Uncharacterized protein</fullName>
    </submittedName>
</protein>
<name>A0A2I0AHW0_9ASPA</name>
<evidence type="ECO:0000313" key="2">
    <source>
        <dbReference type="Proteomes" id="UP000236161"/>
    </source>
</evidence>
<proteinExistence type="predicted"/>
<dbReference type="EMBL" id="KZ451980">
    <property type="protein sequence ID" value="PKA55144.1"/>
    <property type="molecule type" value="Genomic_DNA"/>
</dbReference>